<organism evidence="3 4">
    <name type="scientific">Turnera subulata</name>
    <dbReference type="NCBI Taxonomy" id="218843"/>
    <lineage>
        <taxon>Eukaryota</taxon>
        <taxon>Viridiplantae</taxon>
        <taxon>Streptophyta</taxon>
        <taxon>Embryophyta</taxon>
        <taxon>Tracheophyta</taxon>
        <taxon>Spermatophyta</taxon>
        <taxon>Magnoliopsida</taxon>
        <taxon>eudicotyledons</taxon>
        <taxon>Gunneridae</taxon>
        <taxon>Pentapetalae</taxon>
        <taxon>rosids</taxon>
        <taxon>fabids</taxon>
        <taxon>Malpighiales</taxon>
        <taxon>Passifloraceae</taxon>
        <taxon>Turnera</taxon>
    </lineage>
</organism>
<dbReference type="OrthoDB" id="10019422at2759"/>
<sequence>MALGSESPKSQLATSSVSEYPPSSLSRIVSLLQTHRFLSDCLPDSSDFGKLIQRWKSAFDDWIARLLSLLVTTTECILERFMSSYSVWFEKLFVHIQSTLADSQFVKVGGCLLDGFPNVKKEGTSSLQRHYDTVSFLPQASSFLTGHNWLTLGCFGANALRLMHYGESIKEIINEEFGDGIMSAIDFYCTVDKVKAADGKDRVY</sequence>
<protein>
    <recommendedName>
        <fullName evidence="2">Cyanate lyase C-terminal domain-containing protein</fullName>
    </recommendedName>
</protein>
<dbReference type="SUPFAM" id="SSF55234">
    <property type="entry name" value="Cyanase C-terminal domain"/>
    <property type="match status" value="1"/>
</dbReference>
<dbReference type="InterPro" id="IPR008076">
    <property type="entry name" value="Cyanase"/>
</dbReference>
<feature type="region of interest" description="Disordered" evidence="1">
    <location>
        <begin position="1"/>
        <end position="21"/>
    </location>
</feature>
<proteinExistence type="predicted"/>
<dbReference type="InterPro" id="IPR036581">
    <property type="entry name" value="Cyanate_lyase_C_sf"/>
</dbReference>
<reference evidence="3" key="2">
    <citation type="journal article" date="2023" name="Plants (Basel)">
        <title>Annotation of the Turnera subulata (Passifloraceae) Draft Genome Reveals the S-Locus Evolved after the Divergence of Turneroideae from Passifloroideae in a Stepwise Manner.</title>
        <authorList>
            <person name="Henning P.M."/>
            <person name="Roalson E.H."/>
            <person name="Mir W."/>
            <person name="McCubbin A.G."/>
            <person name="Shore J.S."/>
        </authorList>
    </citation>
    <scope>NUCLEOTIDE SEQUENCE</scope>
    <source>
        <strain evidence="3">F60SS</strain>
    </source>
</reference>
<dbReference type="Gene3D" id="3.30.1160.10">
    <property type="entry name" value="Cyanate lyase, C-terminal domain"/>
    <property type="match status" value="1"/>
</dbReference>
<dbReference type="SMART" id="SM01116">
    <property type="entry name" value="Cyanate_lyase"/>
    <property type="match status" value="1"/>
</dbReference>
<evidence type="ECO:0000313" key="4">
    <source>
        <dbReference type="Proteomes" id="UP001141552"/>
    </source>
</evidence>
<feature type="domain" description="Cyanate lyase C-terminal" evidence="2">
    <location>
        <begin position="155"/>
        <end position="204"/>
    </location>
</feature>
<name>A0A9Q0FER6_9ROSI</name>
<evidence type="ECO:0000313" key="3">
    <source>
        <dbReference type="EMBL" id="KAJ4829449.1"/>
    </source>
</evidence>
<dbReference type="Pfam" id="PF02560">
    <property type="entry name" value="Cyanate_lyase"/>
    <property type="match status" value="1"/>
</dbReference>
<evidence type="ECO:0000256" key="1">
    <source>
        <dbReference type="SAM" id="MobiDB-lite"/>
    </source>
</evidence>
<dbReference type="GO" id="GO:0008824">
    <property type="term" value="F:cyanate hydratase activity"/>
    <property type="evidence" value="ECO:0007669"/>
    <property type="project" value="InterPro"/>
</dbReference>
<dbReference type="PANTHER" id="PTHR34186:SF2">
    <property type="entry name" value="CYANATE HYDRATASE"/>
    <property type="match status" value="1"/>
</dbReference>
<reference evidence="3" key="1">
    <citation type="submission" date="2022-02" db="EMBL/GenBank/DDBJ databases">
        <authorList>
            <person name="Henning P.M."/>
            <person name="McCubbin A.G."/>
            <person name="Shore J.S."/>
        </authorList>
    </citation>
    <scope>NUCLEOTIDE SEQUENCE</scope>
    <source>
        <strain evidence="3">F60SS</strain>
        <tissue evidence="3">Leaves</tissue>
    </source>
</reference>
<comment type="caution">
    <text evidence="3">The sequence shown here is derived from an EMBL/GenBank/DDBJ whole genome shotgun (WGS) entry which is preliminary data.</text>
</comment>
<accession>A0A9Q0FER6</accession>
<dbReference type="AlphaFoldDB" id="A0A9Q0FER6"/>
<keyword evidence="4" id="KW-1185">Reference proteome</keyword>
<dbReference type="InterPro" id="IPR003712">
    <property type="entry name" value="Cyanate_lyase_C"/>
</dbReference>
<gene>
    <name evidence="3" type="ORF">Tsubulata_045314</name>
</gene>
<dbReference type="EMBL" id="JAKUCV010005898">
    <property type="protein sequence ID" value="KAJ4829449.1"/>
    <property type="molecule type" value="Genomic_DNA"/>
</dbReference>
<evidence type="ECO:0000259" key="2">
    <source>
        <dbReference type="SMART" id="SM01116"/>
    </source>
</evidence>
<dbReference type="PANTHER" id="PTHR34186">
    <property type="entry name" value="CYANATE HYDRATASE"/>
    <property type="match status" value="1"/>
</dbReference>
<dbReference type="Proteomes" id="UP001141552">
    <property type="component" value="Unassembled WGS sequence"/>
</dbReference>